<dbReference type="InterPro" id="IPR019808">
    <property type="entry name" value="Histidine_triad_CS"/>
</dbReference>
<reference evidence="5 6" key="1">
    <citation type="submission" date="2017-03" db="EMBL/GenBank/DDBJ databases">
        <title>Complete genome sequence of Candidatus 'Thiodictyon syntrophicum' sp. nov. strain Cad16T, a photolithoautotroph purple sulfur bacterium isolated from an alpine meromictic lake.</title>
        <authorList>
            <person name="Luedin S.M."/>
            <person name="Pothier J.F."/>
            <person name="Danza F."/>
            <person name="Storelli N."/>
            <person name="Wittwer M."/>
            <person name="Tonolla M."/>
        </authorList>
    </citation>
    <scope>NUCLEOTIDE SEQUENCE [LARGE SCALE GENOMIC DNA]</scope>
    <source>
        <strain evidence="5 6">Cad16T</strain>
    </source>
</reference>
<dbReference type="CDD" id="cd01276">
    <property type="entry name" value="PKCI_related"/>
    <property type="match status" value="1"/>
</dbReference>
<evidence type="ECO:0000313" key="5">
    <source>
        <dbReference type="EMBL" id="AUB82238.1"/>
    </source>
</evidence>
<name>A0A2K8U9G5_9GAMM</name>
<keyword evidence="6" id="KW-1185">Reference proteome</keyword>
<protein>
    <submittedName>
        <fullName evidence="5">Histidine triad nucleotide-binding protein</fullName>
    </submittedName>
</protein>
<dbReference type="EMBL" id="CP020370">
    <property type="protein sequence ID" value="AUB82238.1"/>
    <property type="molecule type" value="Genomic_DNA"/>
</dbReference>
<evidence type="ECO:0000256" key="1">
    <source>
        <dbReference type="PIRSR" id="PIRSR601310-1"/>
    </source>
</evidence>
<dbReference type="InterPro" id="IPR011146">
    <property type="entry name" value="HIT-like"/>
</dbReference>
<evidence type="ECO:0000256" key="2">
    <source>
        <dbReference type="PIRSR" id="PIRSR601310-3"/>
    </source>
</evidence>
<dbReference type="SUPFAM" id="SSF54197">
    <property type="entry name" value="HIT-like"/>
    <property type="match status" value="1"/>
</dbReference>
<dbReference type="AlphaFoldDB" id="A0A2K8U9G5"/>
<dbReference type="PRINTS" id="PR00332">
    <property type="entry name" value="HISTRIAD"/>
</dbReference>
<dbReference type="PROSITE" id="PS00892">
    <property type="entry name" value="HIT_1"/>
    <property type="match status" value="1"/>
</dbReference>
<dbReference type="InterPro" id="IPR036265">
    <property type="entry name" value="HIT-like_sf"/>
</dbReference>
<dbReference type="RefSeq" id="WP_100919975.1">
    <property type="nucleotide sequence ID" value="NZ_CP020370.1"/>
</dbReference>
<dbReference type="InterPro" id="IPR001310">
    <property type="entry name" value="Histidine_triad_HIT"/>
</dbReference>
<evidence type="ECO:0000313" key="6">
    <source>
        <dbReference type="Proteomes" id="UP000232638"/>
    </source>
</evidence>
<proteinExistence type="predicted"/>
<gene>
    <name evidence="5" type="ORF">THSYN_15630</name>
</gene>
<dbReference type="GO" id="GO:0003824">
    <property type="term" value="F:catalytic activity"/>
    <property type="evidence" value="ECO:0007669"/>
    <property type="project" value="InterPro"/>
</dbReference>
<dbReference type="Pfam" id="PF01230">
    <property type="entry name" value="HIT"/>
    <property type="match status" value="1"/>
</dbReference>
<feature type="short sequence motif" description="Histidine triad motif" evidence="2 3">
    <location>
        <begin position="98"/>
        <end position="102"/>
    </location>
</feature>
<dbReference type="KEGG" id="tsy:THSYN_15630"/>
<feature type="domain" description="HIT" evidence="4">
    <location>
        <begin position="5"/>
        <end position="114"/>
    </location>
</feature>
<dbReference type="PANTHER" id="PTHR23089">
    <property type="entry name" value="HISTIDINE TRIAD HIT PROTEIN"/>
    <property type="match status" value="1"/>
</dbReference>
<sequence>MTDTIFGKIARGEIPADLVYEDEDVVAFRDLSPQAPVHLLVIPRKPIPTLDDAQPEDAQLLGRLLLAAAKVARAAGIAESGYRAVLNCNAGGGQVVFHLHLHVLGGRPFTWPPG</sequence>
<organism evidence="5 6">
    <name type="scientific">Candidatus Thiodictyon syntrophicum</name>
    <dbReference type="NCBI Taxonomy" id="1166950"/>
    <lineage>
        <taxon>Bacteria</taxon>
        <taxon>Pseudomonadati</taxon>
        <taxon>Pseudomonadota</taxon>
        <taxon>Gammaproteobacteria</taxon>
        <taxon>Chromatiales</taxon>
        <taxon>Chromatiaceae</taxon>
        <taxon>Thiodictyon</taxon>
    </lineage>
</organism>
<evidence type="ECO:0000256" key="3">
    <source>
        <dbReference type="PROSITE-ProRule" id="PRU00464"/>
    </source>
</evidence>
<evidence type="ECO:0000259" key="4">
    <source>
        <dbReference type="PROSITE" id="PS51084"/>
    </source>
</evidence>
<dbReference type="PROSITE" id="PS51084">
    <property type="entry name" value="HIT_2"/>
    <property type="match status" value="1"/>
</dbReference>
<accession>A0A2K8U9G5</accession>
<dbReference type="Proteomes" id="UP000232638">
    <property type="component" value="Chromosome"/>
</dbReference>
<dbReference type="Gene3D" id="3.30.428.10">
    <property type="entry name" value="HIT-like"/>
    <property type="match status" value="1"/>
</dbReference>
<feature type="active site" description="Tele-AMP-histidine intermediate" evidence="1">
    <location>
        <position position="100"/>
    </location>
</feature>
<dbReference type="OrthoDB" id="9784774at2"/>